<feature type="transmembrane region" description="Helical" evidence="1">
    <location>
        <begin position="30"/>
        <end position="49"/>
    </location>
</feature>
<dbReference type="RefSeq" id="WP_186878912.1">
    <property type="nucleotide sequence ID" value="NZ_JACOPN010000007.1"/>
</dbReference>
<organism evidence="2 3">
    <name type="scientific">Flintibacter faecis</name>
    <dbReference type="NCBI Taxonomy" id="2763047"/>
    <lineage>
        <taxon>Bacteria</taxon>
        <taxon>Bacillati</taxon>
        <taxon>Bacillota</taxon>
        <taxon>Clostridia</taxon>
        <taxon>Eubacteriales</taxon>
        <taxon>Flintibacter</taxon>
    </lineage>
</organism>
<keyword evidence="1" id="KW-0472">Membrane</keyword>
<comment type="caution">
    <text evidence="2">The sequence shown here is derived from an EMBL/GenBank/DDBJ whole genome shotgun (WGS) entry which is preliminary data.</text>
</comment>
<accession>A0A8J6J523</accession>
<evidence type="ECO:0000313" key="3">
    <source>
        <dbReference type="Proteomes" id="UP000602260"/>
    </source>
</evidence>
<dbReference type="AlphaFoldDB" id="A0A8J6J523"/>
<keyword evidence="1" id="KW-0812">Transmembrane</keyword>
<name>A0A8J6J523_9FIRM</name>
<reference evidence="2" key="1">
    <citation type="submission" date="2020-08" db="EMBL/GenBank/DDBJ databases">
        <title>Genome public.</title>
        <authorList>
            <person name="Liu C."/>
            <person name="Sun Q."/>
        </authorList>
    </citation>
    <scope>NUCLEOTIDE SEQUENCE</scope>
    <source>
        <strain evidence="2">BX5</strain>
    </source>
</reference>
<keyword evidence="3" id="KW-1185">Reference proteome</keyword>
<sequence>MLIWVSIIAAAFLPYLMTRACDPNNVNRDFFMMGACAASGLGFYCFLTVL</sequence>
<gene>
    <name evidence="2" type="ORF">H8S55_10385</name>
</gene>
<dbReference type="Proteomes" id="UP000602260">
    <property type="component" value="Unassembled WGS sequence"/>
</dbReference>
<evidence type="ECO:0000313" key="2">
    <source>
        <dbReference type="EMBL" id="MBC5717726.1"/>
    </source>
</evidence>
<proteinExistence type="predicted"/>
<dbReference type="EMBL" id="JACOPN010000007">
    <property type="protein sequence ID" value="MBC5717726.1"/>
    <property type="molecule type" value="Genomic_DNA"/>
</dbReference>
<evidence type="ECO:0000256" key="1">
    <source>
        <dbReference type="SAM" id="Phobius"/>
    </source>
</evidence>
<keyword evidence="1" id="KW-1133">Transmembrane helix</keyword>
<protein>
    <submittedName>
        <fullName evidence="2">Uncharacterized protein</fullName>
    </submittedName>
</protein>